<gene>
    <name evidence="1" type="ORF">C495_03537</name>
</gene>
<name>L9WCV5_9EURY</name>
<proteinExistence type="predicted"/>
<protein>
    <submittedName>
        <fullName evidence="1">Uncharacterized protein</fullName>
    </submittedName>
</protein>
<evidence type="ECO:0000313" key="1">
    <source>
        <dbReference type="EMBL" id="ELY47299.1"/>
    </source>
</evidence>
<dbReference type="OrthoDB" id="346397at2157"/>
<reference evidence="1 2" key="1">
    <citation type="journal article" date="2014" name="PLoS Genet.">
        <title>Phylogenetically driven sequencing of extremely halophilic archaea reveals strategies for static and dynamic osmo-response.</title>
        <authorList>
            <person name="Becker E.A."/>
            <person name="Seitzer P.M."/>
            <person name="Tritt A."/>
            <person name="Larsen D."/>
            <person name="Krusor M."/>
            <person name="Yao A.I."/>
            <person name="Wu D."/>
            <person name="Madern D."/>
            <person name="Eisen J.A."/>
            <person name="Darling A.E."/>
            <person name="Facciotti M.T."/>
        </authorList>
    </citation>
    <scope>NUCLEOTIDE SEQUENCE [LARGE SCALE GENOMIC DNA]</scope>
    <source>
        <strain evidence="1 2">JCM 14089</strain>
    </source>
</reference>
<dbReference type="RefSeq" id="WP_008160067.1">
    <property type="nucleotide sequence ID" value="NZ_AOHX01000026.1"/>
</dbReference>
<keyword evidence="2" id="KW-1185">Reference proteome</keyword>
<dbReference type="STRING" id="1230460.C495_03537"/>
<dbReference type="Proteomes" id="UP000011661">
    <property type="component" value="Unassembled WGS sequence"/>
</dbReference>
<organism evidence="1 2">
    <name type="scientific">Natronorubrum sulfidifaciens JCM 14089</name>
    <dbReference type="NCBI Taxonomy" id="1230460"/>
    <lineage>
        <taxon>Archaea</taxon>
        <taxon>Methanobacteriati</taxon>
        <taxon>Methanobacteriota</taxon>
        <taxon>Stenosarchaea group</taxon>
        <taxon>Halobacteria</taxon>
        <taxon>Halobacteriales</taxon>
        <taxon>Natrialbaceae</taxon>
        <taxon>Natronorubrum</taxon>
    </lineage>
</organism>
<comment type="caution">
    <text evidence="1">The sequence shown here is derived from an EMBL/GenBank/DDBJ whole genome shotgun (WGS) entry which is preliminary data.</text>
</comment>
<dbReference type="AlphaFoldDB" id="L9WCV5"/>
<evidence type="ECO:0000313" key="2">
    <source>
        <dbReference type="Proteomes" id="UP000011661"/>
    </source>
</evidence>
<accession>L9WCV5</accession>
<sequence length="161" mass="18140">MSSRIDIPGQKGLPFRVRGNGANFTPTYVPNRIQVGKERNLVRHANFCGLEDVFEIHGRNREVHISGNLLHSELGSFERLLDHNQEATLITPGWSGNVRVMQGDYEGPIGWDSRNNDFLWQYTLDLVSTGEDEAEHMRFAGSGIVNDGRSSRQRGRGSYLI</sequence>
<dbReference type="EMBL" id="AOHX01000026">
    <property type="protein sequence ID" value="ELY47299.1"/>
    <property type="molecule type" value="Genomic_DNA"/>
</dbReference>